<dbReference type="SUPFAM" id="SSF54862">
    <property type="entry name" value="4Fe-4S ferredoxins"/>
    <property type="match status" value="1"/>
</dbReference>
<comment type="caution">
    <text evidence="4">The sequence shown here is derived from an EMBL/GenBank/DDBJ whole genome shotgun (WGS) entry which is preliminary data.</text>
</comment>
<dbReference type="PANTHER" id="PTHR31332">
    <property type="entry name" value="7-HYDROXYMETHYL CHLOROPHYLL A REDUCTASE, CHLOROPLASTIC"/>
    <property type="match status" value="1"/>
</dbReference>
<dbReference type="OrthoDB" id="15347at2157"/>
<feature type="domain" description="4Fe-4S ferredoxin-type" evidence="3">
    <location>
        <begin position="211"/>
        <end position="240"/>
    </location>
</feature>
<dbReference type="AlphaFoldDB" id="K2RAV7"/>
<name>K2RAV7_METFP</name>
<dbReference type="PROSITE" id="PS51379">
    <property type="entry name" value="4FE4S_FER_2"/>
    <property type="match status" value="1"/>
</dbReference>
<protein>
    <submittedName>
        <fullName evidence="4">Coenzyme F420 hydrogenase</fullName>
    </submittedName>
</protein>
<dbReference type="Pfam" id="PF04432">
    <property type="entry name" value="FrhB_FdhB_C"/>
    <property type="match status" value="1"/>
</dbReference>
<evidence type="ECO:0000313" key="4">
    <source>
        <dbReference type="EMBL" id="EKF85449.1"/>
    </source>
</evidence>
<dbReference type="PATRIC" id="fig|1204725.3.peg.1698"/>
<sequence>MTDNNQKSVTLVGTPCHIIASEKMEHYSNILGDSPVDFKLGLFCMENFSHSYLKEFLKQNNIEMNDINQFRVEKGHLWAYLKNGDVFKAPLSQAKVCMRKNCQVCMDYTSELADLSVGSVGSAPGWSTVIARTEKGLKALNKAETKGYIKTKAIEESGLALLEKLANKKKTENREEIKKRESVARPVLYRRYINDEEFIEEVSSCQFKDLKSDVVDVGSCVLCGACYYVCPENIVSIEDRKPQLKGTCPPECNLCYVACPRTYLSQEVLSRDLDQKALGNYIKIVSARADGVDGQDGGVATALLNYILDENITDEVIVVDKMDDNPWKPEAIITSKTEEVTNAAGTKYSAAPVFKVLKSNHKMNPNTDSKKEVS</sequence>
<dbReference type="GO" id="GO:0051536">
    <property type="term" value="F:iron-sulfur cluster binding"/>
    <property type="evidence" value="ECO:0007669"/>
    <property type="project" value="UniProtKB-KW"/>
</dbReference>
<dbReference type="InterPro" id="IPR007525">
    <property type="entry name" value="FrhB_FdhB_C"/>
</dbReference>
<gene>
    <name evidence="4" type="ORF">A994_08446</name>
</gene>
<keyword evidence="2" id="KW-0411">Iron-sulfur</keyword>
<dbReference type="Pfam" id="PF00037">
    <property type="entry name" value="Fer4"/>
    <property type="match status" value="1"/>
</dbReference>
<dbReference type="Proteomes" id="UP000007360">
    <property type="component" value="Unassembled WGS sequence"/>
</dbReference>
<dbReference type="InterPro" id="IPR017896">
    <property type="entry name" value="4Fe4S_Fe-S-bd"/>
</dbReference>
<keyword evidence="2" id="KW-0479">Metal-binding</keyword>
<evidence type="ECO:0000256" key="1">
    <source>
        <dbReference type="ARBA" id="ARBA00023004"/>
    </source>
</evidence>
<dbReference type="InterPro" id="IPR007516">
    <property type="entry name" value="Co_F420_Hydgase/DH_bsu_N"/>
</dbReference>
<organism evidence="4 5">
    <name type="scientific">Methanobacterium formicicum (strain DSM 3637 / PP1)</name>
    <dbReference type="NCBI Taxonomy" id="1204725"/>
    <lineage>
        <taxon>Archaea</taxon>
        <taxon>Methanobacteriati</taxon>
        <taxon>Methanobacteriota</taxon>
        <taxon>Methanomada group</taxon>
        <taxon>Methanobacteria</taxon>
        <taxon>Methanobacteriales</taxon>
        <taxon>Methanobacteriaceae</taxon>
        <taxon>Methanobacterium</taxon>
    </lineage>
</organism>
<dbReference type="Gene3D" id="3.30.70.20">
    <property type="match status" value="1"/>
</dbReference>
<evidence type="ECO:0000256" key="2">
    <source>
        <dbReference type="ARBA" id="ARBA00023014"/>
    </source>
</evidence>
<dbReference type="PROSITE" id="PS00198">
    <property type="entry name" value="4FE4S_FER_1"/>
    <property type="match status" value="1"/>
</dbReference>
<dbReference type="InterPro" id="IPR017900">
    <property type="entry name" value="4Fe4S_Fe_S_CS"/>
</dbReference>
<reference evidence="4 5" key="1">
    <citation type="journal article" date="2012" name="J. Bacteriol.">
        <title>Draft genome sequence of Methanobacterium formicicum DSM 3637, an archaebacterium isolated from the methane producer amoeba Pelomyxa palustris.</title>
        <authorList>
            <person name="Gutierrez G."/>
        </authorList>
    </citation>
    <scope>NUCLEOTIDE SEQUENCE [LARGE SCALE GENOMIC DNA]</scope>
    <source>
        <strain evidence="5">DSM 3637 / PP1</strain>
    </source>
</reference>
<keyword evidence="1" id="KW-0408">Iron</keyword>
<dbReference type="InterPro" id="IPR045220">
    <property type="entry name" value="FRHB/FDHB/HCAR-like"/>
</dbReference>
<evidence type="ECO:0000259" key="3">
    <source>
        <dbReference type="PROSITE" id="PS51379"/>
    </source>
</evidence>
<keyword evidence="5" id="KW-1185">Reference proteome</keyword>
<dbReference type="RefSeq" id="WP_004031040.1">
    <property type="nucleotide sequence ID" value="NZ_AMPO01000007.1"/>
</dbReference>
<dbReference type="GO" id="GO:0052592">
    <property type="term" value="F:oxidoreductase activity, acting on CH or CH2 groups, with an iron-sulfur protein as acceptor"/>
    <property type="evidence" value="ECO:0007669"/>
    <property type="project" value="TreeGrafter"/>
</dbReference>
<evidence type="ECO:0000313" key="5">
    <source>
        <dbReference type="Proteomes" id="UP000007360"/>
    </source>
</evidence>
<proteinExistence type="predicted"/>
<dbReference type="Pfam" id="PF04422">
    <property type="entry name" value="FrhB_FdhB_N"/>
    <property type="match status" value="1"/>
</dbReference>
<accession>K2RAV7</accession>
<dbReference type="PANTHER" id="PTHR31332:SF0">
    <property type="entry name" value="7-HYDROXYMETHYL CHLOROPHYLL A REDUCTASE, CHLOROPLASTIC"/>
    <property type="match status" value="1"/>
</dbReference>
<dbReference type="EMBL" id="AMPO01000007">
    <property type="protein sequence ID" value="EKF85449.1"/>
    <property type="molecule type" value="Genomic_DNA"/>
</dbReference>